<sequence>MSRRASLLAKQEKRKPRVRFPDELVFLDNIKGNDIQACHSMLRRASVQLDINGLDSNGLTPLHNAVLEGNLAAVKLLLHHGADVNKQDADTWTPLHAACANGEADIARYLLYKGANRNILTDSKERPLDLCSPRNFEIISVMLESDKARLSRILNMPEDDFPYDEDQDDDGKHKNDSETDEEKSTDSTDGRPKRQATRDDIKNANTKPGSSLHKGKSSLNTVMEDASSPIPAIKPDRKSPKFGKSSAS</sequence>
<dbReference type="Gene3D" id="1.25.40.20">
    <property type="entry name" value="Ankyrin repeat-containing domain"/>
    <property type="match status" value="1"/>
</dbReference>
<dbReference type="PROSITE" id="PS50088">
    <property type="entry name" value="ANK_REPEAT"/>
    <property type="match status" value="2"/>
</dbReference>
<dbReference type="SUPFAM" id="SSF48403">
    <property type="entry name" value="Ankyrin repeat"/>
    <property type="match status" value="1"/>
</dbReference>
<evidence type="ECO:0000256" key="3">
    <source>
        <dbReference type="ARBA" id="ARBA00038386"/>
    </source>
</evidence>
<dbReference type="PANTHER" id="PTHR24179">
    <property type="entry name" value="PROTEIN PHOSPHATASE 1 REGULATORY SUBUNIT 12"/>
    <property type="match status" value="1"/>
</dbReference>
<dbReference type="EMBL" id="CAXITT010000003">
    <property type="protein sequence ID" value="CAL1526183.1"/>
    <property type="molecule type" value="Genomic_DNA"/>
</dbReference>
<dbReference type="PANTHER" id="PTHR24179:SF21">
    <property type="entry name" value="MYOSIN BINDING SUBUNIT, ISOFORM O"/>
    <property type="match status" value="1"/>
</dbReference>
<dbReference type="GO" id="GO:0019208">
    <property type="term" value="F:phosphatase regulator activity"/>
    <property type="evidence" value="ECO:0007669"/>
    <property type="project" value="TreeGrafter"/>
</dbReference>
<evidence type="ECO:0000256" key="1">
    <source>
        <dbReference type="ARBA" id="ARBA00022473"/>
    </source>
</evidence>
<dbReference type="Proteomes" id="UP001497497">
    <property type="component" value="Unassembled WGS sequence"/>
</dbReference>
<comment type="caution">
    <text evidence="6">The sequence shown here is derived from an EMBL/GenBank/DDBJ whole genome shotgun (WGS) entry which is preliminary data.</text>
</comment>
<dbReference type="GO" id="GO:0005737">
    <property type="term" value="C:cytoplasm"/>
    <property type="evidence" value="ECO:0007669"/>
    <property type="project" value="TreeGrafter"/>
</dbReference>
<dbReference type="InterPro" id="IPR002110">
    <property type="entry name" value="Ankyrin_rpt"/>
</dbReference>
<feature type="repeat" description="ANK" evidence="4">
    <location>
        <begin position="90"/>
        <end position="122"/>
    </location>
</feature>
<dbReference type="InterPro" id="IPR051226">
    <property type="entry name" value="PP1_Regulatory_Subunit"/>
</dbReference>
<protein>
    <submittedName>
        <fullName evidence="6">Uncharacterized protein</fullName>
    </submittedName>
</protein>
<keyword evidence="1" id="KW-0217">Developmental protein</keyword>
<evidence type="ECO:0000313" key="7">
    <source>
        <dbReference type="Proteomes" id="UP001497497"/>
    </source>
</evidence>
<feature type="repeat" description="ANK" evidence="4">
    <location>
        <begin position="57"/>
        <end position="89"/>
    </location>
</feature>
<name>A0AAV2GXT9_LYMST</name>
<comment type="similarity">
    <text evidence="3">Belongs to the NRARP family.</text>
</comment>
<evidence type="ECO:0000313" key="6">
    <source>
        <dbReference type="EMBL" id="CAL1526183.1"/>
    </source>
</evidence>
<reference evidence="6 7" key="1">
    <citation type="submission" date="2024-04" db="EMBL/GenBank/DDBJ databases">
        <authorList>
            <consortium name="Genoscope - CEA"/>
            <person name="William W."/>
        </authorList>
    </citation>
    <scope>NUCLEOTIDE SEQUENCE [LARGE SCALE GENOMIC DNA]</scope>
</reference>
<accession>A0AAV2GXT9</accession>
<gene>
    <name evidence="6" type="ORF">GSLYS_00000360001</name>
</gene>
<dbReference type="AlphaFoldDB" id="A0AAV2GXT9"/>
<dbReference type="GO" id="GO:0004857">
    <property type="term" value="F:enzyme inhibitor activity"/>
    <property type="evidence" value="ECO:0007669"/>
    <property type="project" value="TreeGrafter"/>
</dbReference>
<dbReference type="SMART" id="SM00248">
    <property type="entry name" value="ANK"/>
    <property type="match status" value="2"/>
</dbReference>
<feature type="compositionally biased region" description="Acidic residues" evidence="5">
    <location>
        <begin position="157"/>
        <end position="169"/>
    </location>
</feature>
<dbReference type="InterPro" id="IPR036770">
    <property type="entry name" value="Ankyrin_rpt-contain_sf"/>
</dbReference>
<keyword evidence="2" id="KW-0677">Repeat</keyword>
<organism evidence="6 7">
    <name type="scientific">Lymnaea stagnalis</name>
    <name type="common">Great pond snail</name>
    <name type="synonym">Helix stagnalis</name>
    <dbReference type="NCBI Taxonomy" id="6523"/>
    <lineage>
        <taxon>Eukaryota</taxon>
        <taxon>Metazoa</taxon>
        <taxon>Spiralia</taxon>
        <taxon>Lophotrochozoa</taxon>
        <taxon>Mollusca</taxon>
        <taxon>Gastropoda</taxon>
        <taxon>Heterobranchia</taxon>
        <taxon>Euthyneura</taxon>
        <taxon>Panpulmonata</taxon>
        <taxon>Hygrophila</taxon>
        <taxon>Lymnaeoidea</taxon>
        <taxon>Lymnaeidae</taxon>
        <taxon>Lymnaea</taxon>
    </lineage>
</organism>
<feature type="compositionally biased region" description="Basic and acidic residues" evidence="5">
    <location>
        <begin position="170"/>
        <end position="202"/>
    </location>
</feature>
<feature type="region of interest" description="Disordered" evidence="5">
    <location>
        <begin position="157"/>
        <end position="248"/>
    </location>
</feature>
<evidence type="ECO:0000256" key="4">
    <source>
        <dbReference type="PROSITE-ProRule" id="PRU00023"/>
    </source>
</evidence>
<dbReference type="Pfam" id="PF13637">
    <property type="entry name" value="Ank_4"/>
    <property type="match status" value="1"/>
</dbReference>
<keyword evidence="4" id="KW-0040">ANK repeat</keyword>
<proteinExistence type="inferred from homology"/>
<evidence type="ECO:0000256" key="5">
    <source>
        <dbReference type="SAM" id="MobiDB-lite"/>
    </source>
</evidence>
<dbReference type="PROSITE" id="PS50297">
    <property type="entry name" value="ANK_REP_REGION"/>
    <property type="match status" value="2"/>
</dbReference>
<evidence type="ECO:0000256" key="2">
    <source>
        <dbReference type="ARBA" id="ARBA00022737"/>
    </source>
</evidence>
<keyword evidence="7" id="KW-1185">Reference proteome</keyword>